<keyword evidence="5" id="KW-0456">Lyase</keyword>
<feature type="DNA-binding region" description="OmpR/PhoB-type" evidence="2">
    <location>
        <begin position="291"/>
        <end position="383"/>
    </location>
</feature>
<dbReference type="GO" id="GO:0000160">
    <property type="term" value="P:phosphorelay signal transduction system"/>
    <property type="evidence" value="ECO:0007669"/>
    <property type="project" value="InterPro"/>
</dbReference>
<dbReference type="InterPro" id="IPR001867">
    <property type="entry name" value="OmpR/PhoB-type_DNA-bd"/>
</dbReference>
<dbReference type="SMART" id="SM00862">
    <property type="entry name" value="Trans_reg_C"/>
    <property type="match status" value="1"/>
</dbReference>
<reference evidence="4" key="2">
    <citation type="submission" date="2015-04" db="EMBL/GenBank/DDBJ databases">
        <title>Physiological reanalysis, assessment of diazotrophy, and genome sequences of multiple isolates of Streptomyces thermoautotrophicus.</title>
        <authorList>
            <person name="MacKellar D.C."/>
            <person name="Lieber L."/>
            <person name="Norman J."/>
            <person name="Bolger A."/>
            <person name="Tobin C."/>
            <person name="Murray J.W."/>
            <person name="Woodward J."/>
            <person name="Friesen M."/>
            <person name="Prell J."/>
        </authorList>
    </citation>
    <scope>NUCLEOTIDE SEQUENCE [LARGE SCALE GENOMIC DNA]</scope>
    <source>
        <strain evidence="4">H1</strain>
    </source>
</reference>
<keyword evidence="6" id="KW-1185">Reference proteome</keyword>
<evidence type="ECO:0000259" key="3">
    <source>
        <dbReference type="PROSITE" id="PS51755"/>
    </source>
</evidence>
<dbReference type="RefSeq" id="WP_079101815.1">
    <property type="nucleotide sequence ID" value="NZ_JYIJ01000013.1"/>
</dbReference>
<dbReference type="SUPFAM" id="SSF69618">
    <property type="entry name" value="HemD-like"/>
    <property type="match status" value="1"/>
</dbReference>
<proteinExistence type="predicted"/>
<dbReference type="SUPFAM" id="SSF46894">
    <property type="entry name" value="C-terminal effector domain of the bipartite response regulators"/>
    <property type="match status" value="1"/>
</dbReference>
<dbReference type="Gene3D" id="1.10.10.10">
    <property type="entry name" value="Winged helix-like DNA-binding domain superfamily/Winged helix DNA-binding domain"/>
    <property type="match status" value="1"/>
</dbReference>
<dbReference type="GO" id="GO:0006780">
    <property type="term" value="P:uroporphyrinogen III biosynthetic process"/>
    <property type="evidence" value="ECO:0007669"/>
    <property type="project" value="InterPro"/>
</dbReference>
<dbReference type="EMBL" id="JYIJ01000013">
    <property type="protein sequence ID" value="KWX05030.1"/>
    <property type="molecule type" value="Genomic_DNA"/>
</dbReference>
<dbReference type="PANTHER" id="PTHR40082">
    <property type="entry name" value="BLR5956 PROTEIN"/>
    <property type="match status" value="1"/>
</dbReference>
<evidence type="ECO:0000256" key="1">
    <source>
        <dbReference type="ARBA" id="ARBA00023125"/>
    </source>
</evidence>
<dbReference type="AlphaFoldDB" id="A0A132N4Z1"/>
<sequence>MSGTLAYSLPALHAGPLDAGPGPLAGFTIGVTADQRRAELAALLERRGARVIQAPALRIVPLPDERELLAATRQCLATPPDFVIATTGIGFRGWLEAVDGWGLREALVDRIAAATLVARGRKTCGAVRAAGLVETWAPPAESLAEILAYLLAEGVAGKRVAIQLQGEPLPGFAAALREAGAEVVEIPVYRWQPPADPGPLHRLIEQIVTGQVDAVAFTSAPAASGLLRAAREDGLEDALLAALRSEVLAFCVGPIAASPLTVRGVPTRQPGRRRLGSLVHEMATKLPAERGRVFRAAGHMLEIRGHAVLVDGELRVLPPAPMAVLRALARRPGHVLSRAELLRALPRGEDEHAVEMAVARLRHALGRARCVQTVVKRGYRLAVDPEACR</sequence>
<dbReference type="Gene3D" id="3.40.50.10090">
    <property type="match status" value="2"/>
</dbReference>
<dbReference type="GO" id="GO:0003677">
    <property type="term" value="F:DNA binding"/>
    <property type="evidence" value="ECO:0007669"/>
    <property type="project" value="UniProtKB-UniRule"/>
</dbReference>
<evidence type="ECO:0000313" key="6">
    <source>
        <dbReference type="Proteomes" id="UP000070188"/>
    </source>
</evidence>
<reference evidence="5 7" key="1">
    <citation type="submission" date="2015-02" db="EMBL/GenBank/DDBJ databases">
        <title>Physiological reanalysis, assessment of diazotrophy, and genome sequences of multiple isolates of Streptomyces thermoautotrophicus.</title>
        <authorList>
            <person name="MacKellar D.C."/>
            <person name="Lieber L."/>
            <person name="Norman J."/>
            <person name="Bolger A."/>
            <person name="Tobin C."/>
            <person name="Murray J.W."/>
            <person name="Prell J."/>
        </authorList>
    </citation>
    <scope>NUCLEOTIDE SEQUENCE [LARGE SCALE GENOMIC DNA]</scope>
    <source>
        <strain evidence="5 7">UBT1</strain>
    </source>
</reference>
<dbReference type="PATRIC" id="fig|1469144.10.peg.939"/>
<dbReference type="InterPro" id="IPR036388">
    <property type="entry name" value="WH-like_DNA-bd_sf"/>
</dbReference>
<evidence type="ECO:0000313" key="5">
    <source>
        <dbReference type="EMBL" id="KWX05030.1"/>
    </source>
</evidence>
<name>A0A132N4Z1_9ACTN</name>
<dbReference type="OrthoDB" id="213853at2"/>
<dbReference type="Pfam" id="PF02602">
    <property type="entry name" value="HEM4"/>
    <property type="match status" value="1"/>
</dbReference>
<dbReference type="PROSITE" id="PS51755">
    <property type="entry name" value="OMPR_PHOB"/>
    <property type="match status" value="1"/>
</dbReference>
<organism evidence="5 7">
    <name type="scientific">Carbonactinospora thermoautotrophica</name>
    <dbReference type="NCBI Taxonomy" id="1469144"/>
    <lineage>
        <taxon>Bacteria</taxon>
        <taxon>Bacillati</taxon>
        <taxon>Actinomycetota</taxon>
        <taxon>Actinomycetes</taxon>
        <taxon>Kitasatosporales</taxon>
        <taxon>Carbonactinosporaceae</taxon>
        <taxon>Carbonactinospora</taxon>
    </lineage>
</organism>
<dbReference type="STRING" id="1469144.LI90_824"/>
<protein>
    <submittedName>
        <fullName evidence="5">Bifunctional uroporphyrinogen-III synthetase/response regulator domain protein</fullName>
        <ecNumber evidence="5">4.2.1.75</ecNumber>
    </submittedName>
    <submittedName>
        <fullName evidence="4">Putative transcriptional regulator</fullName>
    </submittedName>
</protein>
<comment type="caution">
    <text evidence="5">The sequence shown here is derived from an EMBL/GenBank/DDBJ whole genome shotgun (WGS) entry which is preliminary data.</text>
</comment>
<gene>
    <name evidence="4" type="ORF">LI90_824</name>
    <name evidence="5" type="ORF">TH66_04550</name>
</gene>
<evidence type="ECO:0000313" key="7">
    <source>
        <dbReference type="Proteomes" id="UP000070659"/>
    </source>
</evidence>
<reference evidence="6" key="3">
    <citation type="submission" date="2015-04" db="EMBL/GenBank/DDBJ databases">
        <title>Physiological reanalysis, assessment of diazotrophy, and genome sequences of multiple isolates of Streptomyces thermoautotrophicus.</title>
        <authorList>
            <person name="MacKellar D.C."/>
            <person name="Lieber L."/>
            <person name="Norman J."/>
            <person name="Bolger A."/>
            <person name="Tobin C."/>
            <person name="Murray J.W."/>
            <person name="Chang R."/>
            <person name="Ford T."/>
            <person name="Nguyen P.Q."/>
            <person name="Woodward J."/>
            <person name="Permingeat H."/>
            <person name="Joshi N.S."/>
            <person name="Silver P.A."/>
            <person name="Usadel B."/>
            <person name="Rutherford A.W."/>
            <person name="Friesen M."/>
            <person name="Prell J."/>
        </authorList>
    </citation>
    <scope>NUCLEOTIDE SEQUENCE [LARGE SCALE GENOMIC DNA]</scope>
    <source>
        <strain evidence="6">H1</strain>
    </source>
</reference>
<dbReference type="NCBIfam" id="NF005568">
    <property type="entry name" value="PRK07239.1"/>
    <property type="match status" value="1"/>
</dbReference>
<dbReference type="InterPro" id="IPR016032">
    <property type="entry name" value="Sig_transdc_resp-reg_C-effctor"/>
</dbReference>
<dbReference type="Proteomes" id="UP000070188">
    <property type="component" value="Unassembled WGS sequence"/>
</dbReference>
<dbReference type="CDD" id="cd06578">
    <property type="entry name" value="HemD"/>
    <property type="match status" value="1"/>
</dbReference>
<dbReference type="GO" id="GO:0006355">
    <property type="term" value="P:regulation of DNA-templated transcription"/>
    <property type="evidence" value="ECO:0007669"/>
    <property type="project" value="InterPro"/>
</dbReference>
<dbReference type="InterPro" id="IPR036108">
    <property type="entry name" value="4pyrrol_syn_uPrphyn_synt_sf"/>
</dbReference>
<dbReference type="Proteomes" id="UP000070659">
    <property type="component" value="Unassembled WGS sequence"/>
</dbReference>
<dbReference type="InterPro" id="IPR003754">
    <property type="entry name" value="4pyrrol_synth_uPrphyn_synth"/>
</dbReference>
<dbReference type="EMBL" id="LAXD01000001">
    <property type="protein sequence ID" value="KWW99190.1"/>
    <property type="molecule type" value="Genomic_DNA"/>
</dbReference>
<feature type="domain" description="OmpR/PhoB-type" evidence="3">
    <location>
        <begin position="291"/>
        <end position="383"/>
    </location>
</feature>
<dbReference type="InterPro" id="IPR039793">
    <property type="entry name" value="UROS/Hem4"/>
</dbReference>
<dbReference type="PANTHER" id="PTHR40082:SF1">
    <property type="entry name" value="BLR5956 PROTEIN"/>
    <property type="match status" value="1"/>
</dbReference>
<accession>A0A132N4Z1</accession>
<evidence type="ECO:0000256" key="2">
    <source>
        <dbReference type="PROSITE-ProRule" id="PRU01091"/>
    </source>
</evidence>
<evidence type="ECO:0000313" key="4">
    <source>
        <dbReference type="EMBL" id="KWW99190.1"/>
    </source>
</evidence>
<dbReference type="GO" id="GO:0004852">
    <property type="term" value="F:uroporphyrinogen-III synthase activity"/>
    <property type="evidence" value="ECO:0007669"/>
    <property type="project" value="UniProtKB-EC"/>
</dbReference>
<dbReference type="Pfam" id="PF00486">
    <property type="entry name" value="Trans_reg_C"/>
    <property type="match status" value="1"/>
</dbReference>
<dbReference type="EC" id="4.2.1.75" evidence="5"/>
<dbReference type="CDD" id="cd00383">
    <property type="entry name" value="trans_reg_C"/>
    <property type="match status" value="1"/>
</dbReference>
<keyword evidence="1 2" id="KW-0238">DNA-binding</keyword>